<organism evidence="3 4">
    <name type="scientific">Podospora aff. communis PSN243</name>
    <dbReference type="NCBI Taxonomy" id="3040156"/>
    <lineage>
        <taxon>Eukaryota</taxon>
        <taxon>Fungi</taxon>
        <taxon>Dikarya</taxon>
        <taxon>Ascomycota</taxon>
        <taxon>Pezizomycotina</taxon>
        <taxon>Sordariomycetes</taxon>
        <taxon>Sordariomycetidae</taxon>
        <taxon>Sordariales</taxon>
        <taxon>Podosporaceae</taxon>
        <taxon>Podospora</taxon>
    </lineage>
</organism>
<evidence type="ECO:0000313" key="3">
    <source>
        <dbReference type="EMBL" id="KAK4444059.1"/>
    </source>
</evidence>
<feature type="compositionally biased region" description="Pro residues" evidence="2">
    <location>
        <begin position="1"/>
        <end position="10"/>
    </location>
</feature>
<dbReference type="AlphaFoldDB" id="A0AAV9G7I7"/>
<evidence type="ECO:0000313" key="4">
    <source>
        <dbReference type="Proteomes" id="UP001321760"/>
    </source>
</evidence>
<feature type="region of interest" description="Disordered" evidence="2">
    <location>
        <begin position="1052"/>
        <end position="1075"/>
    </location>
</feature>
<protein>
    <submittedName>
        <fullName evidence="3">Uncharacterized protein</fullName>
    </submittedName>
</protein>
<feature type="compositionally biased region" description="Pro residues" evidence="2">
    <location>
        <begin position="213"/>
        <end position="223"/>
    </location>
</feature>
<comment type="caution">
    <text evidence="3">The sequence shown here is derived from an EMBL/GenBank/DDBJ whole genome shotgun (WGS) entry which is preliminary data.</text>
</comment>
<feature type="coiled-coil region" evidence="1">
    <location>
        <begin position="835"/>
        <end position="862"/>
    </location>
</feature>
<reference evidence="3" key="1">
    <citation type="journal article" date="2023" name="Mol. Phylogenet. Evol.">
        <title>Genome-scale phylogeny and comparative genomics of the fungal order Sordariales.</title>
        <authorList>
            <person name="Hensen N."/>
            <person name="Bonometti L."/>
            <person name="Westerberg I."/>
            <person name="Brannstrom I.O."/>
            <person name="Guillou S."/>
            <person name="Cros-Aarteil S."/>
            <person name="Calhoun S."/>
            <person name="Haridas S."/>
            <person name="Kuo A."/>
            <person name="Mondo S."/>
            <person name="Pangilinan J."/>
            <person name="Riley R."/>
            <person name="LaButti K."/>
            <person name="Andreopoulos B."/>
            <person name="Lipzen A."/>
            <person name="Chen C."/>
            <person name="Yan M."/>
            <person name="Daum C."/>
            <person name="Ng V."/>
            <person name="Clum A."/>
            <person name="Steindorff A."/>
            <person name="Ohm R.A."/>
            <person name="Martin F."/>
            <person name="Silar P."/>
            <person name="Natvig D.O."/>
            <person name="Lalanne C."/>
            <person name="Gautier V."/>
            <person name="Ament-Velasquez S.L."/>
            <person name="Kruys A."/>
            <person name="Hutchinson M.I."/>
            <person name="Powell A.J."/>
            <person name="Barry K."/>
            <person name="Miller A.N."/>
            <person name="Grigoriev I.V."/>
            <person name="Debuchy R."/>
            <person name="Gladieux P."/>
            <person name="Hiltunen Thoren M."/>
            <person name="Johannesson H."/>
        </authorList>
    </citation>
    <scope>NUCLEOTIDE SEQUENCE</scope>
    <source>
        <strain evidence="3">PSN243</strain>
    </source>
</reference>
<sequence>MSRPLSPPTSSPFQRRGRQTAGPASSSPLQRQQPRGKPVDAEFVEFLEEYSRRPNVSRNFRSWLQQEVLPQRPGLTSERDRYEVIQYHLRNPRVQELDTGNEFLERAQDYRFSANWRRPDTAYFSQIPPQYLPDETLPATAEPETGQVEDYPDLGDDIGRYVPGFFDALDAPWPATTPRMARRETGSSPQRDSVLGVLETFTPASQAGSGGGAPPPPKLPMGPAPDSWYRGRRQPPLRERLEHTKRFLADEDVDRCATWNRQFDEIIDYLEWLKTEDDAEQLAKAPDETRALFDEVVAMAKTHLYFENHKHGIAPLEISPPPTVPKRPTRLDWAVKIENWPGPSLQPAVQKLDLPRPLLPRPVQPVNTMSSTSEAAQSFARDTAQFWDPHRGEEAVDEPDNLAVVEAKEFDDCTEEGRTEGVRRDAFTRQIILPDKNGTPVTQGDEKAWAKEHGARRAALQYMLRRFNAKEQRGLPLAMGRVTLPLDPGVLEMAREGARRPQWEAPSIPRDQMPVQLDNQPYLVSYKRYLSDLYAERHRAATLFYAKRTIRKGNVLLPQNLVIGGPYIWAKLDEQAQNEADMFNQCQTAFGVLKDANRRAPRKLLQDMIDLVGRGLSGEFKTHNVPYEIQLQPEELNKVNDANLPRYLDPEEIRWIKYLGTDSWTTDVTPNMPKDKYRLFLIFAARVQKLLDDRNPNSLFGTGDTYVTVEQLLQVLNAGAGSSAVDKVEFGPFDAVAWLTRLGETGHVYFRRDISCYGVIGRPKHKYHPEDRVKPERRPKYFEGGIQFARVNRQYPPASGPVIEFFKALAYRLGYTLYMLNWQKRDTVSQPLPPATKLETTISEWKNEIKKLEQDLVARLKEVDPQVQVDEKSPVAWVRGKIIDEISANDTMLAPGREKEFMDPFGSTRQILVRDHNWEWASIAARGRTVPRFMDINRWPQGLGYLSSDEKQAFDQDNRLDPRNSYNPAALDPIDQRFRRPRLKRYGEDRDLVQFRAGRPIFPVGDTRHQQRVIEEYMTTMVHQAVGLTRQPTWGGVLRQLVRPIKRMFPFQGPDDDGDLPPEHPRLRPVNPKRVPRSWNPREELIEEAQRVELGREEMDLDVLDADGYEDLGLEEVDVGVDEFDGEDDGF</sequence>
<dbReference type="Proteomes" id="UP001321760">
    <property type="component" value="Unassembled WGS sequence"/>
</dbReference>
<accession>A0AAV9G7I7</accession>
<reference evidence="3" key="2">
    <citation type="submission" date="2023-05" db="EMBL/GenBank/DDBJ databases">
        <authorList>
            <consortium name="Lawrence Berkeley National Laboratory"/>
            <person name="Steindorff A."/>
            <person name="Hensen N."/>
            <person name="Bonometti L."/>
            <person name="Westerberg I."/>
            <person name="Brannstrom I.O."/>
            <person name="Guillou S."/>
            <person name="Cros-Aarteil S."/>
            <person name="Calhoun S."/>
            <person name="Haridas S."/>
            <person name="Kuo A."/>
            <person name="Mondo S."/>
            <person name="Pangilinan J."/>
            <person name="Riley R."/>
            <person name="Labutti K."/>
            <person name="Andreopoulos B."/>
            <person name="Lipzen A."/>
            <person name="Chen C."/>
            <person name="Yanf M."/>
            <person name="Daum C."/>
            <person name="Ng V."/>
            <person name="Clum A."/>
            <person name="Ohm R."/>
            <person name="Martin F."/>
            <person name="Silar P."/>
            <person name="Natvig D."/>
            <person name="Lalanne C."/>
            <person name="Gautier V."/>
            <person name="Ament-Velasquez S.L."/>
            <person name="Kruys A."/>
            <person name="Hutchinson M.I."/>
            <person name="Powell A.J."/>
            <person name="Barry K."/>
            <person name="Miller A.N."/>
            <person name="Grigoriev I.V."/>
            <person name="Debuchy R."/>
            <person name="Gladieux P."/>
            <person name="Thoren M.H."/>
            <person name="Johannesson H."/>
        </authorList>
    </citation>
    <scope>NUCLEOTIDE SEQUENCE</scope>
    <source>
        <strain evidence="3">PSN243</strain>
    </source>
</reference>
<gene>
    <name evidence="3" type="ORF">QBC34DRAFT_335695</name>
</gene>
<keyword evidence="1" id="KW-0175">Coiled coil</keyword>
<feature type="compositionally biased region" description="Polar residues" evidence="2">
    <location>
        <begin position="22"/>
        <end position="33"/>
    </location>
</feature>
<keyword evidence="4" id="KW-1185">Reference proteome</keyword>
<proteinExistence type="predicted"/>
<evidence type="ECO:0000256" key="1">
    <source>
        <dbReference type="SAM" id="Coils"/>
    </source>
</evidence>
<feature type="region of interest" description="Disordered" evidence="2">
    <location>
        <begin position="203"/>
        <end position="232"/>
    </location>
</feature>
<dbReference type="EMBL" id="MU865982">
    <property type="protein sequence ID" value="KAK4444059.1"/>
    <property type="molecule type" value="Genomic_DNA"/>
</dbReference>
<name>A0AAV9G7I7_9PEZI</name>
<evidence type="ECO:0000256" key="2">
    <source>
        <dbReference type="SAM" id="MobiDB-lite"/>
    </source>
</evidence>
<feature type="region of interest" description="Disordered" evidence="2">
    <location>
        <begin position="1"/>
        <end position="40"/>
    </location>
</feature>